<evidence type="ECO:0000313" key="6">
    <source>
        <dbReference type="Proteomes" id="UP000245754"/>
    </source>
</evidence>
<dbReference type="FunFam" id="1.10.10.10:FF:000001">
    <property type="entry name" value="LysR family transcriptional regulator"/>
    <property type="match status" value="1"/>
</dbReference>
<comment type="similarity">
    <text evidence="1">Belongs to the LysR transcriptional regulatory family.</text>
</comment>
<accession>A0A316ETK5</accession>
<dbReference type="RefSeq" id="WP_244214767.1">
    <property type="nucleotide sequence ID" value="NZ_CAJPUX010000005.1"/>
</dbReference>
<dbReference type="GO" id="GO:0003700">
    <property type="term" value="F:DNA-binding transcription factor activity"/>
    <property type="evidence" value="ECO:0007669"/>
    <property type="project" value="InterPro"/>
</dbReference>
<keyword evidence="6" id="KW-1185">Reference proteome</keyword>
<name>A0A316ETK5_9BURK</name>
<dbReference type="InterPro" id="IPR036388">
    <property type="entry name" value="WH-like_DNA-bd_sf"/>
</dbReference>
<dbReference type="InterPro" id="IPR005119">
    <property type="entry name" value="LysR_subst-bd"/>
</dbReference>
<dbReference type="InterPro" id="IPR036390">
    <property type="entry name" value="WH_DNA-bd_sf"/>
</dbReference>
<dbReference type="PANTHER" id="PTHR30537:SF26">
    <property type="entry name" value="GLYCINE CLEAVAGE SYSTEM TRANSCRIPTIONAL ACTIVATOR"/>
    <property type="match status" value="1"/>
</dbReference>
<reference evidence="5 6" key="1">
    <citation type="submission" date="2018-05" db="EMBL/GenBank/DDBJ databases">
        <title>Genomic Encyclopedia of Type Strains, Phase IV (KMG-V): Genome sequencing to study the core and pangenomes of soil and plant-associated prokaryotes.</title>
        <authorList>
            <person name="Whitman W."/>
        </authorList>
    </citation>
    <scope>NUCLEOTIDE SEQUENCE [LARGE SCALE GENOMIC DNA]</scope>
    <source>
        <strain evidence="5 6">SLV-132</strain>
    </source>
</reference>
<evidence type="ECO:0000256" key="3">
    <source>
        <dbReference type="ARBA" id="ARBA00023125"/>
    </source>
</evidence>
<evidence type="ECO:0000313" key="5">
    <source>
        <dbReference type="EMBL" id="PWK34057.1"/>
    </source>
</evidence>
<proteinExistence type="inferred from homology"/>
<dbReference type="SUPFAM" id="SSF53850">
    <property type="entry name" value="Periplasmic binding protein-like II"/>
    <property type="match status" value="1"/>
</dbReference>
<protein>
    <submittedName>
        <fullName evidence="5">LysR family transcriptional regulator</fullName>
    </submittedName>
</protein>
<dbReference type="PANTHER" id="PTHR30537">
    <property type="entry name" value="HTH-TYPE TRANSCRIPTIONAL REGULATOR"/>
    <property type="match status" value="1"/>
</dbReference>
<dbReference type="GO" id="GO:0043565">
    <property type="term" value="F:sequence-specific DNA binding"/>
    <property type="evidence" value="ECO:0007669"/>
    <property type="project" value="TreeGrafter"/>
</dbReference>
<dbReference type="AlphaFoldDB" id="A0A316ETK5"/>
<evidence type="ECO:0000256" key="4">
    <source>
        <dbReference type="ARBA" id="ARBA00023163"/>
    </source>
</evidence>
<dbReference type="Pfam" id="PF00126">
    <property type="entry name" value="HTH_1"/>
    <property type="match status" value="1"/>
</dbReference>
<dbReference type="EMBL" id="QGGT01000003">
    <property type="protein sequence ID" value="PWK34057.1"/>
    <property type="molecule type" value="Genomic_DNA"/>
</dbReference>
<dbReference type="Pfam" id="PF03466">
    <property type="entry name" value="LysR_substrate"/>
    <property type="match status" value="1"/>
</dbReference>
<gene>
    <name evidence="5" type="ORF">C7419_103376</name>
</gene>
<dbReference type="GeneID" id="98342725"/>
<dbReference type="Proteomes" id="UP000245754">
    <property type="component" value="Unassembled WGS sequence"/>
</dbReference>
<evidence type="ECO:0000256" key="1">
    <source>
        <dbReference type="ARBA" id="ARBA00009437"/>
    </source>
</evidence>
<dbReference type="SUPFAM" id="SSF46785">
    <property type="entry name" value="Winged helix' DNA-binding domain"/>
    <property type="match status" value="1"/>
</dbReference>
<keyword evidence="4" id="KW-0804">Transcription</keyword>
<keyword evidence="2" id="KW-0805">Transcription regulation</keyword>
<dbReference type="Gene3D" id="1.10.10.10">
    <property type="entry name" value="Winged helix-like DNA-binding domain superfamily/Winged helix DNA-binding domain"/>
    <property type="match status" value="1"/>
</dbReference>
<dbReference type="InterPro" id="IPR058163">
    <property type="entry name" value="LysR-type_TF_proteobact-type"/>
</dbReference>
<dbReference type="PROSITE" id="PS50931">
    <property type="entry name" value="HTH_LYSR"/>
    <property type="match status" value="1"/>
</dbReference>
<dbReference type="PRINTS" id="PR00039">
    <property type="entry name" value="HTHLYSR"/>
</dbReference>
<dbReference type="GO" id="GO:0006351">
    <property type="term" value="P:DNA-templated transcription"/>
    <property type="evidence" value="ECO:0007669"/>
    <property type="project" value="TreeGrafter"/>
</dbReference>
<keyword evidence="3" id="KW-0238">DNA-binding</keyword>
<dbReference type="Gene3D" id="3.40.190.10">
    <property type="entry name" value="Periplasmic binding protein-like II"/>
    <property type="match status" value="2"/>
</dbReference>
<comment type="caution">
    <text evidence="5">The sequence shown here is derived from an EMBL/GenBank/DDBJ whole genome shotgun (WGS) entry which is preliminary data.</text>
</comment>
<dbReference type="InterPro" id="IPR000847">
    <property type="entry name" value="LysR_HTH_N"/>
</dbReference>
<sequence length="299" mass="33060">MEMNPRRLTPSMSSLLAFEASARTESFTRAAQQLSLTQSAVSRQVQALEELLGVPLFQRIGRRVVLTDVGRMYRRELAGPLERIRSATLQAIAFQAGGGTLHLAVLPTFGSKWLMPRLPEFHARHPEVLVHVHARTYLDLEESGMDAAIVVGDGKWPGVRAHHLVDEEMVPVIGPRVARQEPIRTVDDLLRYPLLQVVTRPTAWRDWFSKHGYTGDALKLGPQFDVTSHLIQAVSAGMGIGLVPKVLVEDELRAGTLVNAFAAQADLSGNGYYLVVSNNREAYAPFALFRAWLLGAVRP</sequence>
<evidence type="ECO:0000256" key="2">
    <source>
        <dbReference type="ARBA" id="ARBA00023015"/>
    </source>
</evidence>
<organism evidence="5 6">
    <name type="scientific">Cupriavidus plantarum</name>
    <dbReference type="NCBI Taxonomy" id="942865"/>
    <lineage>
        <taxon>Bacteria</taxon>
        <taxon>Pseudomonadati</taxon>
        <taxon>Pseudomonadota</taxon>
        <taxon>Betaproteobacteria</taxon>
        <taxon>Burkholderiales</taxon>
        <taxon>Burkholderiaceae</taxon>
        <taxon>Cupriavidus</taxon>
    </lineage>
</organism>